<sequence length="82" mass="9539">MGTHRLLISPANRHDQKRASDFREIIWWSNVAKGLEILPRRWIVKGTFGWMTHRCRLVKDYEQRIDATGATILTSMGSRMLG</sequence>
<dbReference type="Proteomes" id="UP000195072">
    <property type="component" value="Unassembled WGS sequence"/>
</dbReference>
<evidence type="ECO:0000313" key="1">
    <source>
        <dbReference type="EMBL" id="OUL65861.1"/>
    </source>
</evidence>
<organism evidence="1 2">
    <name type="scientific">Acetobacter senegalensis</name>
    <dbReference type="NCBI Taxonomy" id="446692"/>
    <lineage>
        <taxon>Bacteria</taxon>
        <taxon>Pseudomonadati</taxon>
        <taxon>Pseudomonadota</taxon>
        <taxon>Alphaproteobacteria</taxon>
        <taxon>Acetobacterales</taxon>
        <taxon>Acetobacteraceae</taxon>
        <taxon>Acetobacter</taxon>
    </lineage>
</organism>
<name>A0A252EH89_9PROT</name>
<dbReference type="EMBL" id="JOOZ01000052">
    <property type="protein sequence ID" value="OUL65861.1"/>
    <property type="molecule type" value="Genomic_DNA"/>
</dbReference>
<reference evidence="1 2" key="1">
    <citation type="submission" date="2014-06" db="EMBL/GenBank/DDBJ databases">
        <authorList>
            <person name="Ju J."/>
            <person name="Zhang J."/>
        </authorList>
    </citation>
    <scope>NUCLEOTIDE SEQUENCE [LARGE SCALE GENOMIC DNA]</scope>
    <source>
        <strain evidence="1">DmL_050</strain>
    </source>
</reference>
<dbReference type="AlphaFoldDB" id="A0A252EH89"/>
<evidence type="ECO:0000313" key="2">
    <source>
        <dbReference type="Proteomes" id="UP000195072"/>
    </source>
</evidence>
<comment type="caution">
    <text evidence="1">The sequence shown here is derived from an EMBL/GenBank/DDBJ whole genome shotgun (WGS) entry which is preliminary data.</text>
</comment>
<evidence type="ECO:0008006" key="3">
    <source>
        <dbReference type="Google" id="ProtNLM"/>
    </source>
</evidence>
<gene>
    <name evidence="1" type="ORF">HK16_13840</name>
</gene>
<protein>
    <recommendedName>
        <fullName evidence="3">Transposase</fullName>
    </recommendedName>
</protein>
<accession>A0A252EH89</accession>
<proteinExistence type="predicted"/>